<evidence type="ECO:0000256" key="4">
    <source>
        <dbReference type="ARBA" id="ARBA00022679"/>
    </source>
</evidence>
<keyword evidence="11" id="KW-1185">Reference proteome</keyword>
<comment type="function">
    <text evidence="8">Phosphorylates Ins(1,3,4,5,6)P5 at position 2 to form Ins(1,2,3,4,5,6)P6 (InsP6 or phytate).</text>
</comment>
<dbReference type="InterPro" id="IPR043001">
    <property type="entry name" value="IP5_2-K_N_lobe"/>
</dbReference>
<evidence type="ECO:0000256" key="7">
    <source>
        <dbReference type="ARBA" id="ARBA00022840"/>
    </source>
</evidence>
<keyword evidence="5 8" id="KW-0547">Nucleotide-binding</keyword>
<reference evidence="10 11" key="1">
    <citation type="journal article" date="2018" name="Mol. Biol. Evol.">
        <title>Broad Genomic Sampling Reveals a Smut Pathogenic Ancestry of the Fungal Clade Ustilaginomycotina.</title>
        <authorList>
            <person name="Kijpornyongpan T."/>
            <person name="Mondo S.J."/>
            <person name="Barry K."/>
            <person name="Sandor L."/>
            <person name="Lee J."/>
            <person name="Lipzen A."/>
            <person name="Pangilinan J."/>
            <person name="LaButti K."/>
            <person name="Hainaut M."/>
            <person name="Henrissat B."/>
            <person name="Grigoriev I.V."/>
            <person name="Spatafora J.W."/>
            <person name="Aime M.C."/>
        </authorList>
    </citation>
    <scope>NUCLEOTIDE SEQUENCE [LARGE SCALE GENOMIC DNA]</scope>
    <source>
        <strain evidence="10 11">MCA 4186</strain>
    </source>
</reference>
<keyword evidence="6 8" id="KW-0418">Kinase</keyword>
<comment type="catalytic activity">
    <reaction evidence="1 8">
        <text>1D-myo-inositol 1,3,4,5,6-pentakisphosphate + ATP = 1D-myo-inositol hexakisphosphate + ADP + H(+)</text>
        <dbReference type="Rhea" id="RHEA:20313"/>
        <dbReference type="ChEBI" id="CHEBI:15378"/>
        <dbReference type="ChEBI" id="CHEBI:30616"/>
        <dbReference type="ChEBI" id="CHEBI:57733"/>
        <dbReference type="ChEBI" id="CHEBI:58130"/>
        <dbReference type="ChEBI" id="CHEBI:456216"/>
        <dbReference type="EC" id="2.7.1.158"/>
    </reaction>
</comment>
<comment type="domain">
    <text evidence="8">The EXKPK motif is conserved in inositol-pentakisphosphate 2-kinases of both family 1 and 2.</text>
</comment>
<dbReference type="PANTHER" id="PTHR14456:SF2">
    <property type="entry name" value="INOSITOL-PENTAKISPHOSPHATE 2-KINASE"/>
    <property type="match status" value="1"/>
</dbReference>
<dbReference type="Pfam" id="PF06090">
    <property type="entry name" value="Ins_P5_2-kin"/>
    <property type="match status" value="1"/>
</dbReference>
<dbReference type="GO" id="GO:0005524">
    <property type="term" value="F:ATP binding"/>
    <property type="evidence" value="ECO:0007669"/>
    <property type="project" value="UniProtKB-KW"/>
</dbReference>
<dbReference type="GO" id="GO:0005634">
    <property type="term" value="C:nucleus"/>
    <property type="evidence" value="ECO:0007669"/>
    <property type="project" value="TreeGrafter"/>
</dbReference>
<sequence length="509" mass="55546">MPPTPFAPSHTTPFKSTLSTAMHGRRAAPPPAASASWPPSAASLLGALDARHWRFLAEGGANLLVAYDGPAPSPWRGPHGQRLALRLTKRSRALHGASGSTTHAPVDATAWREQVVAPLLGEDVASALPATVCLPLALPAAQAFVEQLAARIEMHRPAARRRQDGIDTHAAQLWAVEDLSAPDAQGRDVLLMEIKPKWGFLPAATHLDGTSAPHKRSTSRYRMHRVLKAQQAGVTVGREQWEQTYDPLQLYADDECSREQAVQALTREWRWGEWPADGARGKKSNNLKLFLKGKEVDTADTQELESWRGHLSSTASVDLDSLESLTGAMLSVLRPALSSDSQLATALQRLAQLQRRLDALDVEGLAARWRSETGCAFGSCSGADGTTSEEASVLLAPPTLEEYAAVVQLFLAHEQRLGRDSDEQAVRQTQAQLAACPLRQATLAFLLSATFKDCSIMLRCLPGQETDTAWRLEVRLIDLDPKPLARLAHYEALDREIVECFATWCEAQK</sequence>
<name>A0A316Z8F2_9BASI</name>
<dbReference type="GO" id="GO:0032958">
    <property type="term" value="P:inositol phosphate biosynthetic process"/>
    <property type="evidence" value="ECO:0007669"/>
    <property type="project" value="TreeGrafter"/>
</dbReference>
<dbReference type="EMBL" id="KZ819292">
    <property type="protein sequence ID" value="PWN98067.1"/>
    <property type="molecule type" value="Genomic_DNA"/>
</dbReference>
<dbReference type="EC" id="2.7.1.158" evidence="2 8"/>
<evidence type="ECO:0000256" key="3">
    <source>
        <dbReference type="ARBA" id="ARBA00014846"/>
    </source>
</evidence>
<feature type="compositionally biased region" description="Polar residues" evidence="9">
    <location>
        <begin position="9"/>
        <end position="20"/>
    </location>
</feature>
<dbReference type="InterPro" id="IPR009286">
    <property type="entry name" value="Ins_P5_2-kin"/>
</dbReference>
<evidence type="ECO:0000256" key="9">
    <source>
        <dbReference type="SAM" id="MobiDB-lite"/>
    </source>
</evidence>
<evidence type="ECO:0000256" key="8">
    <source>
        <dbReference type="RuleBase" id="RU364126"/>
    </source>
</evidence>
<feature type="region of interest" description="Disordered" evidence="9">
    <location>
        <begin position="1"/>
        <end position="39"/>
    </location>
</feature>
<protein>
    <recommendedName>
        <fullName evidence="3 8">Inositol-pentakisphosphate 2-kinase</fullName>
        <ecNumber evidence="2 8">2.7.1.158</ecNumber>
    </recommendedName>
</protein>
<gene>
    <name evidence="10" type="ORF">FA09DRAFT_360363</name>
</gene>
<evidence type="ECO:0000313" key="10">
    <source>
        <dbReference type="EMBL" id="PWN98067.1"/>
    </source>
</evidence>
<evidence type="ECO:0000256" key="2">
    <source>
        <dbReference type="ARBA" id="ARBA00012023"/>
    </source>
</evidence>
<dbReference type="Proteomes" id="UP000245946">
    <property type="component" value="Unassembled WGS sequence"/>
</dbReference>
<dbReference type="OrthoDB" id="272370at2759"/>
<evidence type="ECO:0000256" key="6">
    <source>
        <dbReference type="ARBA" id="ARBA00022777"/>
    </source>
</evidence>
<dbReference type="PANTHER" id="PTHR14456">
    <property type="entry name" value="INOSITOL POLYPHOSPHATE KINASE 1"/>
    <property type="match status" value="1"/>
</dbReference>
<dbReference type="GeneID" id="37272768"/>
<evidence type="ECO:0000256" key="5">
    <source>
        <dbReference type="ARBA" id="ARBA00022741"/>
    </source>
</evidence>
<keyword evidence="7 8" id="KW-0067">ATP-binding</keyword>
<evidence type="ECO:0000256" key="1">
    <source>
        <dbReference type="ARBA" id="ARBA00001774"/>
    </source>
</evidence>
<dbReference type="Gene3D" id="3.30.200.110">
    <property type="entry name" value="Inositol-pentakisphosphate 2-kinase, N-lobe"/>
    <property type="match status" value="1"/>
</dbReference>
<dbReference type="RefSeq" id="XP_025598346.1">
    <property type="nucleotide sequence ID" value="XM_025745224.1"/>
</dbReference>
<organism evidence="10 11">
    <name type="scientific">Tilletiopsis washingtonensis</name>
    <dbReference type="NCBI Taxonomy" id="58919"/>
    <lineage>
        <taxon>Eukaryota</taxon>
        <taxon>Fungi</taxon>
        <taxon>Dikarya</taxon>
        <taxon>Basidiomycota</taxon>
        <taxon>Ustilaginomycotina</taxon>
        <taxon>Exobasidiomycetes</taxon>
        <taxon>Entylomatales</taxon>
        <taxon>Entylomatales incertae sedis</taxon>
        <taxon>Tilletiopsis</taxon>
    </lineage>
</organism>
<dbReference type="AlphaFoldDB" id="A0A316Z8F2"/>
<evidence type="ECO:0000313" key="11">
    <source>
        <dbReference type="Proteomes" id="UP000245946"/>
    </source>
</evidence>
<dbReference type="STRING" id="58919.A0A316Z8F2"/>
<accession>A0A316Z8F2</accession>
<dbReference type="GO" id="GO:0035299">
    <property type="term" value="F:inositol-1,3,4,5,6-pentakisphosphate 2-kinase activity"/>
    <property type="evidence" value="ECO:0007669"/>
    <property type="project" value="UniProtKB-EC"/>
</dbReference>
<proteinExistence type="predicted"/>
<keyword evidence="4 8" id="KW-0808">Transferase</keyword>